<evidence type="ECO:0000313" key="3">
    <source>
        <dbReference type="EMBL" id="UYP48643.1"/>
    </source>
</evidence>
<accession>A0ABY6HYM8</accession>
<dbReference type="Proteomes" id="UP001208689">
    <property type="component" value="Chromosome"/>
</dbReference>
<dbReference type="InterPro" id="IPR007484">
    <property type="entry name" value="Peptidase_M28"/>
</dbReference>
<protein>
    <recommendedName>
        <fullName evidence="2">Peptidase M28 domain-containing protein</fullName>
    </recommendedName>
</protein>
<gene>
    <name evidence="3" type="ORF">NEF87_004928</name>
</gene>
<keyword evidence="4" id="KW-1185">Reference proteome</keyword>
<dbReference type="SUPFAM" id="SSF53187">
    <property type="entry name" value="Zn-dependent exopeptidases"/>
    <property type="match status" value="1"/>
</dbReference>
<keyword evidence="1" id="KW-0472">Membrane</keyword>
<dbReference type="EMBL" id="CP104013">
    <property type="protein sequence ID" value="UYP48643.1"/>
    <property type="molecule type" value="Genomic_DNA"/>
</dbReference>
<keyword evidence="1" id="KW-0812">Transmembrane</keyword>
<feature type="domain" description="Peptidase M28" evidence="2">
    <location>
        <begin position="228"/>
        <end position="397"/>
    </location>
</feature>
<dbReference type="PANTHER" id="PTHR12147:SF26">
    <property type="entry name" value="PEPTIDASE M28 DOMAIN-CONTAINING PROTEIN"/>
    <property type="match status" value="1"/>
</dbReference>
<reference evidence="3" key="1">
    <citation type="submission" date="2022-09" db="EMBL/GenBank/DDBJ databases">
        <title>Actin cytoskeleton and complex cell architecture in an #Asgard archaeon.</title>
        <authorList>
            <person name="Ponce Toledo R.I."/>
            <person name="Schleper C."/>
            <person name="Rodrigues Oliveira T."/>
            <person name="Wollweber F."/>
            <person name="Xu J."/>
            <person name="Rittmann S."/>
            <person name="Klingl A."/>
            <person name="Pilhofer M."/>
        </authorList>
    </citation>
    <scope>NUCLEOTIDE SEQUENCE</scope>
    <source>
        <strain evidence="3">B-35</strain>
    </source>
</reference>
<evidence type="ECO:0000259" key="2">
    <source>
        <dbReference type="Pfam" id="PF04389"/>
    </source>
</evidence>
<sequence>MTQSNQPTFDILKKSILSQPRMMGTIGEEETTTFLLDFLSQNSIEAYTENIEWSTASVNGRKLMFILLGLFGILINFTLRIIPPTNGILSILLIPISFLGLMLFGKELKADKFKCLGKSAIGKNVICEFPPIRHEEVKPTIIYLTAHSDSVASNLPKFYIKFMIGMFFGFLLILLLTLVSSIISLVYFFRDNISTNLAIRILNVIILICTILVILIIISNMFAKRINTSPGACDNGSGSAILLSLAKFFKEHPAKNVHLKFIWCTAEEWGLFGSKGYVKTHKQEIVENKDNSYAINVDMVGSELAYLDKAGLLKKKPINTKLNVLIEKSAEELKIEARKFNSPIGGNSDHASFKKEKVEVCCFLAKNDTKIIHSKKDTIDLVKPEKLEDAVELIKNLVQKIGNGEIISKD</sequence>
<feature type="transmembrane region" description="Helical" evidence="1">
    <location>
        <begin position="63"/>
        <end position="82"/>
    </location>
</feature>
<organism evidence="3 4">
    <name type="scientific">Candidatus Lokiarchaeum ossiferum</name>
    <dbReference type="NCBI Taxonomy" id="2951803"/>
    <lineage>
        <taxon>Archaea</taxon>
        <taxon>Promethearchaeati</taxon>
        <taxon>Promethearchaeota</taxon>
        <taxon>Promethearchaeia</taxon>
        <taxon>Promethearchaeales</taxon>
        <taxon>Promethearchaeaceae</taxon>
        <taxon>Candidatus Lokiarchaeum</taxon>
    </lineage>
</organism>
<dbReference type="PANTHER" id="PTHR12147">
    <property type="entry name" value="METALLOPEPTIDASE M28 FAMILY MEMBER"/>
    <property type="match status" value="1"/>
</dbReference>
<dbReference type="Pfam" id="PF04389">
    <property type="entry name" value="Peptidase_M28"/>
    <property type="match status" value="1"/>
</dbReference>
<evidence type="ECO:0000256" key="1">
    <source>
        <dbReference type="SAM" id="Phobius"/>
    </source>
</evidence>
<feature type="transmembrane region" description="Helical" evidence="1">
    <location>
        <begin position="201"/>
        <end position="222"/>
    </location>
</feature>
<dbReference type="InterPro" id="IPR045175">
    <property type="entry name" value="M28_fam"/>
</dbReference>
<keyword evidence="1" id="KW-1133">Transmembrane helix</keyword>
<evidence type="ECO:0000313" key="4">
    <source>
        <dbReference type="Proteomes" id="UP001208689"/>
    </source>
</evidence>
<proteinExistence type="predicted"/>
<dbReference type="Gene3D" id="3.40.630.10">
    <property type="entry name" value="Zn peptidases"/>
    <property type="match status" value="1"/>
</dbReference>
<feature type="transmembrane region" description="Helical" evidence="1">
    <location>
        <begin position="88"/>
        <end position="104"/>
    </location>
</feature>
<name>A0ABY6HYM8_9ARCH</name>
<feature type="transmembrane region" description="Helical" evidence="1">
    <location>
        <begin position="162"/>
        <end position="189"/>
    </location>
</feature>